<dbReference type="AlphaFoldDB" id="A0A023HHR9"/>
<dbReference type="PROSITE" id="PS00053">
    <property type="entry name" value="RIBOSOMAL_S8"/>
    <property type="match status" value="1"/>
</dbReference>
<sequence>MNNIDFFSDMLTRMRNANLVKSKSVKIINTKINYSVLTILKQEGFIENFKTIVDESKKVYISIGLKYKGPKVKPYITFLKIISKPGLRVYVNYKNIPKILGGIGIAILSTSSGLMTDREARRKKIGGELLLYIY</sequence>
<name>A0A023HHR9_9EUGL</name>
<evidence type="ECO:0000256" key="4">
    <source>
        <dbReference type="HAMAP-Rule" id="MF_01302"/>
    </source>
</evidence>
<evidence type="ECO:0000256" key="1">
    <source>
        <dbReference type="ARBA" id="ARBA00006471"/>
    </source>
</evidence>
<keyword evidence="6" id="KW-0150">Chloroplast</keyword>
<dbReference type="InterPro" id="IPR047863">
    <property type="entry name" value="Ribosomal_uS8_CS"/>
</dbReference>
<evidence type="ECO:0000256" key="2">
    <source>
        <dbReference type="ARBA" id="ARBA00022980"/>
    </source>
</evidence>
<comment type="function">
    <text evidence="4">One of the primary rRNA binding proteins, it binds directly to 16S rRNA central domain where it helps coordinate assembly of the platform of the 30S subunit.</text>
</comment>
<dbReference type="Gene3D" id="3.30.1370.30">
    <property type="match status" value="1"/>
</dbReference>
<keyword evidence="4" id="KW-0699">rRNA-binding</keyword>
<dbReference type="Pfam" id="PF00410">
    <property type="entry name" value="Ribosomal_S8"/>
    <property type="match status" value="1"/>
</dbReference>
<dbReference type="GO" id="GO:0005840">
    <property type="term" value="C:ribosome"/>
    <property type="evidence" value="ECO:0007669"/>
    <property type="project" value="UniProtKB-KW"/>
</dbReference>
<comment type="subcellular location">
    <subcellularLocation>
        <location evidence="4">Plastid</location>
        <location evidence="4">Chloroplast</location>
    </subcellularLocation>
</comment>
<dbReference type="PANTHER" id="PTHR11758">
    <property type="entry name" value="40S RIBOSOMAL PROTEIN S15A"/>
    <property type="match status" value="1"/>
</dbReference>
<dbReference type="NCBIfam" id="NF001109">
    <property type="entry name" value="PRK00136.1"/>
    <property type="match status" value="1"/>
</dbReference>
<keyword evidence="6" id="KW-0934">Plastid</keyword>
<dbReference type="GO" id="GO:0006412">
    <property type="term" value="P:translation"/>
    <property type="evidence" value="ECO:0007669"/>
    <property type="project" value="UniProtKB-UniRule"/>
</dbReference>
<keyword evidence="3 4" id="KW-0687">Ribonucleoprotein</keyword>
<comment type="similarity">
    <text evidence="1 4 5">Belongs to the universal ribosomal protein uS8 family.</text>
</comment>
<keyword evidence="4" id="KW-0694">RNA-binding</keyword>
<evidence type="ECO:0000313" key="6">
    <source>
        <dbReference type="EMBL" id="AGL12011.1"/>
    </source>
</evidence>
<comment type="subunit">
    <text evidence="4">Part of the 30S ribosomal subunit.</text>
</comment>
<protein>
    <recommendedName>
        <fullName evidence="4">Small ribosomal subunit protein uS8c</fullName>
    </recommendedName>
</protein>
<dbReference type="GO" id="GO:1990904">
    <property type="term" value="C:ribonucleoprotein complex"/>
    <property type="evidence" value="ECO:0007669"/>
    <property type="project" value="UniProtKB-KW"/>
</dbReference>
<dbReference type="EMBL" id="KC684276">
    <property type="protein sequence ID" value="AGL12011.1"/>
    <property type="molecule type" value="Genomic_DNA"/>
</dbReference>
<proteinExistence type="inferred from homology"/>
<keyword evidence="2 4" id="KW-0689">Ribosomal protein</keyword>
<accession>A0A023HHR9</accession>
<organism evidence="6">
    <name type="scientific">Euglenaformis proxima</name>
    <dbReference type="NCBI Taxonomy" id="299110"/>
    <lineage>
        <taxon>Eukaryota</taxon>
        <taxon>Discoba</taxon>
        <taxon>Euglenozoa</taxon>
        <taxon>Euglenida</taxon>
        <taxon>Spirocuta</taxon>
        <taxon>Euglenophyceae</taxon>
        <taxon>Euglenales</taxon>
        <taxon>Euglenaceae</taxon>
        <taxon>Euglenaformis</taxon>
    </lineage>
</organism>
<dbReference type="FunFam" id="3.30.1490.10:FF:000001">
    <property type="entry name" value="30S ribosomal protein S8"/>
    <property type="match status" value="1"/>
</dbReference>
<dbReference type="GO" id="GO:0009507">
    <property type="term" value="C:chloroplast"/>
    <property type="evidence" value="ECO:0007669"/>
    <property type="project" value="UniProtKB-SubCell"/>
</dbReference>
<dbReference type="InterPro" id="IPR035987">
    <property type="entry name" value="Ribosomal_uS8_sf"/>
</dbReference>
<gene>
    <name evidence="4 6" type="primary">rps8</name>
</gene>
<dbReference type="GO" id="GO:0019843">
    <property type="term" value="F:rRNA binding"/>
    <property type="evidence" value="ECO:0007669"/>
    <property type="project" value="UniProtKB-UniRule"/>
</dbReference>
<dbReference type="GeneID" id="19522600"/>
<dbReference type="SUPFAM" id="SSF56047">
    <property type="entry name" value="Ribosomal protein S8"/>
    <property type="match status" value="1"/>
</dbReference>
<geneLocation type="chloroplast" evidence="6"/>
<dbReference type="InterPro" id="IPR000630">
    <property type="entry name" value="Ribosomal_uS8"/>
</dbReference>
<dbReference type="GO" id="GO:0003735">
    <property type="term" value="F:structural constituent of ribosome"/>
    <property type="evidence" value="ECO:0007669"/>
    <property type="project" value="InterPro"/>
</dbReference>
<dbReference type="RefSeq" id="YP_009032745.1">
    <property type="nucleotide sequence ID" value="NC_024154.1"/>
</dbReference>
<evidence type="ECO:0000256" key="5">
    <source>
        <dbReference type="RuleBase" id="RU003660"/>
    </source>
</evidence>
<dbReference type="Gene3D" id="3.30.1490.10">
    <property type="match status" value="1"/>
</dbReference>
<evidence type="ECO:0000256" key="3">
    <source>
        <dbReference type="ARBA" id="ARBA00023274"/>
    </source>
</evidence>
<reference evidence="6" key="1">
    <citation type="journal article" date="2014" name="Phycologia">
        <title>Characterization of Euglenaformis gen. nov. and the chloroplast genome of Euglenaformis [Euglena] proxima (Euglenophyta).</title>
        <authorList>
            <person name="Bennett M.S."/>
            <person name="Wiegert K.E."/>
            <person name="Triemer R.E."/>
        </authorList>
    </citation>
    <scope>NUCLEOTIDE SEQUENCE</scope>
    <source>
        <strain evidence="6">SAG 1224-11a</strain>
    </source>
</reference>
<dbReference type="HAMAP" id="MF_01302_B">
    <property type="entry name" value="Ribosomal_uS8_B"/>
    <property type="match status" value="1"/>
</dbReference>